<dbReference type="PROSITE" id="PS51257">
    <property type="entry name" value="PROKAR_LIPOPROTEIN"/>
    <property type="match status" value="1"/>
</dbReference>
<dbReference type="AlphaFoldDB" id="A0A2S7D467"/>
<reference evidence="2" key="1">
    <citation type="submission" date="2016-08" db="EMBL/GenBank/DDBJ databases">
        <authorList>
            <person name="Merda D."/>
            <person name="Briand M."/>
            <person name="Taghouti G."/>
            <person name="Carrere S."/>
            <person name="Gouzy J."/>
            <person name="Portier P."/>
            <person name="Jacques M.-A."/>
            <person name="Fischer-Le Saux M."/>
        </authorList>
    </citation>
    <scope>NUCLEOTIDE SEQUENCE [LARGE SCALE GENOMIC DNA]</scope>
    <source>
        <strain evidence="2">CFBP4643</strain>
    </source>
</reference>
<evidence type="ECO:0000313" key="2">
    <source>
        <dbReference type="Proteomes" id="UP000238191"/>
    </source>
</evidence>
<accession>A0A2S7D467</accession>
<organism evidence="1 2">
    <name type="scientific">Xanthomonas pisi</name>
    <dbReference type="NCBI Taxonomy" id="56457"/>
    <lineage>
        <taxon>Bacteria</taxon>
        <taxon>Pseudomonadati</taxon>
        <taxon>Pseudomonadota</taxon>
        <taxon>Gammaproteobacteria</taxon>
        <taxon>Lysobacterales</taxon>
        <taxon>Lysobacteraceae</taxon>
        <taxon>Xanthomonas</taxon>
    </lineage>
</organism>
<evidence type="ECO:0000313" key="1">
    <source>
        <dbReference type="EMBL" id="PPU68635.1"/>
    </source>
</evidence>
<dbReference type="EMBL" id="MDEI01000006">
    <property type="protein sequence ID" value="PPU68635.1"/>
    <property type="molecule type" value="Genomic_DNA"/>
</dbReference>
<keyword evidence="2" id="KW-1185">Reference proteome</keyword>
<name>A0A2S7D467_9XANT</name>
<protein>
    <submittedName>
        <fullName evidence="1">Uncharacterized protein</fullName>
    </submittedName>
</protein>
<proteinExistence type="predicted"/>
<gene>
    <name evidence="1" type="ORF">XpiCFBP4643_09035</name>
</gene>
<sequence>MIAMRATHVSASGAACIGIHAPARYRRRHGCRQRKAQWIADGFTAARRHRFLAEQGLRAWHLPKVASR</sequence>
<dbReference type="Proteomes" id="UP000238191">
    <property type="component" value="Unassembled WGS sequence"/>
</dbReference>
<comment type="caution">
    <text evidence="1">The sequence shown here is derived from an EMBL/GenBank/DDBJ whole genome shotgun (WGS) entry which is preliminary data.</text>
</comment>